<name>A0ABR0B2B5_9CRUS</name>
<sequence length="213" mass="24175">MIISKDLFIFGEQDYLKLLRDSRKRDMGRPVTSSKCEISRETKQRRVVCSCRNKIPIKCGVHSCTLNYNGKKANDLPFLFTLIRKCLVVRESSLVSLRSSRIGLVLFFECVVIRVLRTGATSTRITFNNILCRRNRKANGKVILHKHRLGRIRPSDRQGNVTVKKGHVLCVQWSNSPGNVTSPCPCDISCREMANEDNLLAGIKSKTKPKSNR</sequence>
<keyword evidence="2" id="KW-1185">Reference proteome</keyword>
<dbReference type="EMBL" id="JAOYFB010000040">
    <property type="protein sequence ID" value="KAK4035842.1"/>
    <property type="molecule type" value="Genomic_DNA"/>
</dbReference>
<proteinExistence type="predicted"/>
<organism evidence="1 2">
    <name type="scientific">Daphnia magna</name>
    <dbReference type="NCBI Taxonomy" id="35525"/>
    <lineage>
        <taxon>Eukaryota</taxon>
        <taxon>Metazoa</taxon>
        <taxon>Ecdysozoa</taxon>
        <taxon>Arthropoda</taxon>
        <taxon>Crustacea</taxon>
        <taxon>Branchiopoda</taxon>
        <taxon>Diplostraca</taxon>
        <taxon>Cladocera</taxon>
        <taxon>Anomopoda</taxon>
        <taxon>Daphniidae</taxon>
        <taxon>Daphnia</taxon>
    </lineage>
</organism>
<evidence type="ECO:0000313" key="2">
    <source>
        <dbReference type="Proteomes" id="UP001234178"/>
    </source>
</evidence>
<comment type="caution">
    <text evidence="1">The sequence shown here is derived from an EMBL/GenBank/DDBJ whole genome shotgun (WGS) entry which is preliminary data.</text>
</comment>
<reference evidence="1 2" key="1">
    <citation type="journal article" date="2023" name="Nucleic Acids Res.">
        <title>The hologenome of Daphnia magna reveals possible DNA methylation and microbiome-mediated evolution of the host genome.</title>
        <authorList>
            <person name="Chaturvedi A."/>
            <person name="Li X."/>
            <person name="Dhandapani V."/>
            <person name="Marshall H."/>
            <person name="Kissane S."/>
            <person name="Cuenca-Cambronero M."/>
            <person name="Asole G."/>
            <person name="Calvet F."/>
            <person name="Ruiz-Romero M."/>
            <person name="Marangio P."/>
            <person name="Guigo R."/>
            <person name="Rago D."/>
            <person name="Mirbahai L."/>
            <person name="Eastwood N."/>
            <person name="Colbourne J.K."/>
            <person name="Zhou J."/>
            <person name="Mallon E."/>
            <person name="Orsini L."/>
        </authorList>
    </citation>
    <scope>NUCLEOTIDE SEQUENCE [LARGE SCALE GENOMIC DNA]</scope>
    <source>
        <strain evidence="1">LRV0_1</strain>
    </source>
</reference>
<accession>A0ABR0B2B5</accession>
<evidence type="ECO:0000313" key="1">
    <source>
        <dbReference type="EMBL" id="KAK4035842.1"/>
    </source>
</evidence>
<dbReference type="Proteomes" id="UP001234178">
    <property type="component" value="Unassembled WGS sequence"/>
</dbReference>
<protein>
    <submittedName>
        <fullName evidence="1">Uncharacterized protein</fullName>
    </submittedName>
</protein>
<gene>
    <name evidence="1" type="ORF">OUZ56_027923</name>
</gene>